<feature type="transmembrane region" description="Helical" evidence="12">
    <location>
        <begin position="333"/>
        <end position="355"/>
    </location>
</feature>
<gene>
    <name evidence="13" type="primary">lptF</name>
    <name evidence="13" type="ORF">ACFFLH_10250</name>
</gene>
<reference evidence="13 14" key="1">
    <citation type="submission" date="2024-09" db="EMBL/GenBank/DDBJ databases">
        <authorList>
            <person name="Sun Q."/>
            <person name="Mori K."/>
        </authorList>
    </citation>
    <scope>NUCLEOTIDE SEQUENCE [LARGE SCALE GENOMIC DNA]</scope>
    <source>
        <strain evidence="13 14">ATCC 51285</strain>
    </source>
</reference>
<dbReference type="EMBL" id="JBHLZN010000003">
    <property type="protein sequence ID" value="MFB9886794.1"/>
    <property type="molecule type" value="Genomic_DNA"/>
</dbReference>
<keyword evidence="5" id="KW-0813">Transport</keyword>
<comment type="subcellular location">
    <subcellularLocation>
        <location evidence="2">Cell inner membrane</location>
        <topology evidence="2">Multi-pass membrane protein</topology>
    </subcellularLocation>
</comment>
<evidence type="ECO:0000256" key="6">
    <source>
        <dbReference type="ARBA" id="ARBA00022475"/>
    </source>
</evidence>
<evidence type="ECO:0000256" key="4">
    <source>
        <dbReference type="ARBA" id="ARBA00014213"/>
    </source>
</evidence>
<dbReference type="PANTHER" id="PTHR33529">
    <property type="entry name" value="SLR0882 PROTEIN-RELATED"/>
    <property type="match status" value="1"/>
</dbReference>
<evidence type="ECO:0000313" key="13">
    <source>
        <dbReference type="EMBL" id="MFB9886794.1"/>
    </source>
</evidence>
<dbReference type="NCBIfam" id="TIGR04407">
    <property type="entry name" value="LptF_YjgP"/>
    <property type="match status" value="1"/>
</dbReference>
<feature type="transmembrane region" description="Helical" evidence="12">
    <location>
        <begin position="102"/>
        <end position="125"/>
    </location>
</feature>
<keyword evidence="6" id="KW-1003">Cell membrane</keyword>
<evidence type="ECO:0000256" key="8">
    <source>
        <dbReference type="ARBA" id="ARBA00022692"/>
    </source>
</evidence>
<evidence type="ECO:0000256" key="5">
    <source>
        <dbReference type="ARBA" id="ARBA00022448"/>
    </source>
</evidence>
<dbReference type="RefSeq" id="WP_035460858.1">
    <property type="nucleotide sequence ID" value="NZ_JBHLZN010000003.1"/>
</dbReference>
<evidence type="ECO:0000256" key="12">
    <source>
        <dbReference type="SAM" id="Phobius"/>
    </source>
</evidence>
<comment type="function">
    <text evidence="1">Part of the ABC transporter complex LptBFG involved in the translocation of lipopolysaccharide (LPS) from the inner membrane to the outer membrane.</text>
</comment>
<protein>
    <recommendedName>
        <fullName evidence="4">Lipopolysaccharide export system permease protein LptF</fullName>
    </recommendedName>
</protein>
<keyword evidence="8 12" id="KW-0812">Transmembrane</keyword>
<dbReference type="Pfam" id="PF03739">
    <property type="entry name" value="LptF_LptG"/>
    <property type="match status" value="1"/>
</dbReference>
<organism evidence="13 14">
    <name type="scientific">Balneatrix alpica</name>
    <dbReference type="NCBI Taxonomy" id="75684"/>
    <lineage>
        <taxon>Bacteria</taxon>
        <taxon>Pseudomonadati</taxon>
        <taxon>Pseudomonadota</taxon>
        <taxon>Gammaproteobacteria</taxon>
        <taxon>Oceanospirillales</taxon>
        <taxon>Balneatrichaceae</taxon>
        <taxon>Balneatrix</taxon>
    </lineage>
</organism>
<dbReference type="InterPro" id="IPR030922">
    <property type="entry name" value="LptF"/>
</dbReference>
<evidence type="ECO:0000256" key="3">
    <source>
        <dbReference type="ARBA" id="ARBA00007725"/>
    </source>
</evidence>
<feature type="transmembrane region" description="Helical" evidence="12">
    <location>
        <begin position="271"/>
        <end position="290"/>
    </location>
</feature>
<proteinExistence type="inferred from homology"/>
<feature type="transmembrane region" description="Helical" evidence="12">
    <location>
        <begin position="302"/>
        <end position="321"/>
    </location>
</feature>
<evidence type="ECO:0000256" key="1">
    <source>
        <dbReference type="ARBA" id="ARBA00002265"/>
    </source>
</evidence>
<dbReference type="PANTHER" id="PTHR33529:SF7">
    <property type="entry name" value="LIPOPOLYSACCHARIDE EXPORT SYSTEM PERMEASE PROTEIN LPTF"/>
    <property type="match status" value="1"/>
</dbReference>
<evidence type="ECO:0000256" key="9">
    <source>
        <dbReference type="ARBA" id="ARBA00022989"/>
    </source>
</evidence>
<evidence type="ECO:0000256" key="7">
    <source>
        <dbReference type="ARBA" id="ARBA00022519"/>
    </source>
</evidence>
<keyword evidence="7" id="KW-0997">Cell inner membrane</keyword>
<feature type="transmembrane region" description="Helical" evidence="12">
    <location>
        <begin position="62"/>
        <end position="81"/>
    </location>
</feature>
<comment type="similarity">
    <text evidence="3">Belongs to the LptF/LptG family.</text>
</comment>
<evidence type="ECO:0000256" key="2">
    <source>
        <dbReference type="ARBA" id="ARBA00004429"/>
    </source>
</evidence>
<accession>A0ABV5ZBY1</accession>
<evidence type="ECO:0000256" key="10">
    <source>
        <dbReference type="ARBA" id="ARBA00023136"/>
    </source>
</evidence>
<dbReference type="Proteomes" id="UP001589628">
    <property type="component" value="Unassembled WGS sequence"/>
</dbReference>
<evidence type="ECO:0000313" key="14">
    <source>
        <dbReference type="Proteomes" id="UP001589628"/>
    </source>
</evidence>
<keyword evidence="14" id="KW-1185">Reference proteome</keyword>
<comment type="caution">
    <text evidence="13">The sequence shown here is derived from an EMBL/GenBank/DDBJ whole genome shotgun (WGS) entry which is preliminary data.</text>
</comment>
<sequence>MIAARYLRREITFNLLAVSLVLLVIIMGGRLIKYLAEAAEGKLDPGVLLSIMAYRLPGFLELILPLGLFLGILLGYGRLYLESEMTVLHACGIGRPQVLRWTLKYSLLLAALIGLFSLVVTPWGLRQAAIILQQQSSAAALEHLTPGRFQKSSDQTRVTYIERLGQNKGEMENVFIAMPSGDGKQQVVIIAKQGRQQFDNEQQARYWVLQDGYRYQLLAGQLQQEHTRFSEYGARVEESTIAAEIDRAETLNTLQLLRFEQPERDWAHLQWRLSLPLMVLVVTLLAIPLAQVNPRQGRFAKLIPSILLYLAYLFLLSWARTQVLKGRLPAELGLVWIHLLFLVLGAALMWGPDWWRERQYRRMQAGQSSAQGSAT</sequence>
<keyword evidence="9 12" id="KW-1133">Transmembrane helix</keyword>
<comment type="subunit">
    <text evidence="11">Component of the lipopolysaccharide transport and assembly complex. The LptBFG transporter is composed of two ATP-binding proteins (LptB) and two transmembrane proteins (LptF and LptG).</text>
</comment>
<keyword evidence="10 12" id="KW-0472">Membrane</keyword>
<name>A0ABV5ZBY1_9GAMM</name>
<evidence type="ECO:0000256" key="11">
    <source>
        <dbReference type="ARBA" id="ARBA00026081"/>
    </source>
</evidence>
<dbReference type="InterPro" id="IPR005495">
    <property type="entry name" value="LptG/LptF_permease"/>
</dbReference>